<evidence type="ECO:0008006" key="7">
    <source>
        <dbReference type="Google" id="ProtNLM"/>
    </source>
</evidence>
<dbReference type="InterPro" id="IPR015422">
    <property type="entry name" value="PyrdxlP-dep_Trfase_small"/>
</dbReference>
<evidence type="ECO:0000256" key="1">
    <source>
        <dbReference type="ARBA" id="ARBA00001933"/>
    </source>
</evidence>
<dbReference type="InterPro" id="IPR000277">
    <property type="entry name" value="Cys/Met-Metab_PyrdxlP-dep_enz"/>
</dbReference>
<keyword evidence="6" id="KW-1185">Reference proteome</keyword>
<dbReference type="GO" id="GO:0019346">
    <property type="term" value="P:transsulfuration"/>
    <property type="evidence" value="ECO:0007669"/>
    <property type="project" value="InterPro"/>
</dbReference>
<sequence>MQSKRKDQRVATKLIHADGQYVDDHIGPSISVSSTYRYPEPTSDEWKNVNDGWDEHNPSRHFYSRYTTNTGTRAEKILGELHGGYALIYSSGLSAGFAALIQMQPKRIAIRGGYFGFHHTIDIYRKINPAVKMIDLDDELQAGDLVWLESPLNPTGEVRDIAHYAKRAHAVGAKLGMDATFAPPPLQNPFKWGADIVMHSATKYFGGHSDLLAGVVVVKTEAEWREMWDTRVNLGNNAGSLEAWLLLRSLRTFSLRIMTQSKNATELATWLNKVAQTPKGRQYDGAPGGVVQSVTHGSLQDKSKFDPAKQHEGGYSPTFAIKTVNPYQAQRLPWKLKLFTHATSLGGVESLIEQRKHSDPNEDARLLRISVGIEDIEDLKEDFRRALHSVAKEKAKL</sequence>
<dbReference type="HOGENOM" id="CLU_018986_3_0_1"/>
<protein>
    <recommendedName>
        <fullName evidence="7">Cystathionine gamma-synthase</fullName>
    </recommendedName>
</protein>
<name>A0A0C3ATD2_SERVB</name>
<dbReference type="PIRSF" id="PIRSF001434">
    <property type="entry name" value="CGS"/>
    <property type="match status" value="1"/>
</dbReference>
<reference evidence="6" key="2">
    <citation type="submission" date="2015-01" db="EMBL/GenBank/DDBJ databases">
        <title>Evolutionary Origins and Diversification of the Mycorrhizal Mutualists.</title>
        <authorList>
            <consortium name="DOE Joint Genome Institute"/>
            <consortium name="Mycorrhizal Genomics Consortium"/>
            <person name="Kohler A."/>
            <person name="Kuo A."/>
            <person name="Nagy L.G."/>
            <person name="Floudas D."/>
            <person name="Copeland A."/>
            <person name="Barry K.W."/>
            <person name="Cichocki N."/>
            <person name="Veneault-Fourrey C."/>
            <person name="LaButti K."/>
            <person name="Lindquist E.A."/>
            <person name="Lipzen A."/>
            <person name="Lundell T."/>
            <person name="Morin E."/>
            <person name="Murat C."/>
            <person name="Riley R."/>
            <person name="Ohm R."/>
            <person name="Sun H."/>
            <person name="Tunlid A."/>
            <person name="Henrissat B."/>
            <person name="Grigoriev I.V."/>
            <person name="Hibbett D.S."/>
            <person name="Martin F."/>
        </authorList>
    </citation>
    <scope>NUCLEOTIDE SEQUENCE [LARGE SCALE GENOMIC DNA]</scope>
    <source>
        <strain evidence="6">MAFF 305830</strain>
    </source>
</reference>
<dbReference type="GO" id="GO:0016846">
    <property type="term" value="F:carbon-sulfur lyase activity"/>
    <property type="evidence" value="ECO:0007669"/>
    <property type="project" value="TreeGrafter"/>
</dbReference>
<dbReference type="Gene3D" id="3.90.1150.10">
    <property type="entry name" value="Aspartate Aminotransferase, domain 1"/>
    <property type="match status" value="1"/>
</dbReference>
<dbReference type="InterPro" id="IPR054542">
    <property type="entry name" value="Cys_met_metab_PP"/>
</dbReference>
<dbReference type="PROSITE" id="PS00868">
    <property type="entry name" value="CYS_MET_METAB_PP"/>
    <property type="match status" value="1"/>
</dbReference>
<dbReference type="InterPro" id="IPR015421">
    <property type="entry name" value="PyrdxlP-dep_Trfase_major"/>
</dbReference>
<comment type="similarity">
    <text evidence="4">Belongs to the trans-sulfuration enzymes family.</text>
</comment>
<dbReference type="PANTHER" id="PTHR11808:SF35">
    <property type="entry name" value="CYSTATHIONINE GAMMA-SYNTHASE (AFU_ORTHOLOGUE AFUA_7G01590)"/>
    <property type="match status" value="1"/>
</dbReference>
<gene>
    <name evidence="5" type="ORF">M408DRAFT_18168</name>
</gene>
<dbReference type="Pfam" id="PF01053">
    <property type="entry name" value="Cys_Met_Meta_PP"/>
    <property type="match status" value="1"/>
</dbReference>
<evidence type="ECO:0000256" key="3">
    <source>
        <dbReference type="PIRSR" id="PIRSR001434-2"/>
    </source>
</evidence>
<comment type="cofactor">
    <cofactor evidence="1 4">
        <name>pyridoxal 5'-phosphate</name>
        <dbReference type="ChEBI" id="CHEBI:597326"/>
    </cofactor>
</comment>
<proteinExistence type="inferred from homology"/>
<dbReference type="Gene3D" id="3.40.640.10">
    <property type="entry name" value="Type I PLP-dependent aspartate aminotransferase-like (Major domain)"/>
    <property type="match status" value="1"/>
</dbReference>
<reference evidence="5 6" key="1">
    <citation type="submission" date="2014-04" db="EMBL/GenBank/DDBJ databases">
        <authorList>
            <consortium name="DOE Joint Genome Institute"/>
            <person name="Kuo A."/>
            <person name="Zuccaro A."/>
            <person name="Kohler A."/>
            <person name="Nagy L.G."/>
            <person name="Floudas D."/>
            <person name="Copeland A."/>
            <person name="Barry K.W."/>
            <person name="Cichocki N."/>
            <person name="Veneault-Fourrey C."/>
            <person name="LaButti K."/>
            <person name="Lindquist E.A."/>
            <person name="Lipzen A."/>
            <person name="Lundell T."/>
            <person name="Morin E."/>
            <person name="Murat C."/>
            <person name="Sun H."/>
            <person name="Tunlid A."/>
            <person name="Henrissat B."/>
            <person name="Grigoriev I.V."/>
            <person name="Hibbett D.S."/>
            <person name="Martin F."/>
            <person name="Nordberg H.P."/>
            <person name="Cantor M.N."/>
            <person name="Hua S.X."/>
        </authorList>
    </citation>
    <scope>NUCLEOTIDE SEQUENCE [LARGE SCALE GENOMIC DNA]</scope>
    <source>
        <strain evidence="5 6">MAFF 305830</strain>
    </source>
</reference>
<keyword evidence="2 3" id="KW-0663">Pyridoxal phosphate</keyword>
<dbReference type="SUPFAM" id="SSF53383">
    <property type="entry name" value="PLP-dependent transferases"/>
    <property type="match status" value="1"/>
</dbReference>
<feature type="modified residue" description="N6-(pyridoxal phosphate)lysine" evidence="3">
    <location>
        <position position="203"/>
    </location>
</feature>
<dbReference type="InterPro" id="IPR015424">
    <property type="entry name" value="PyrdxlP-dep_Trfase"/>
</dbReference>
<dbReference type="STRING" id="933852.A0A0C3ATD2"/>
<organism evidence="5 6">
    <name type="scientific">Serendipita vermifera MAFF 305830</name>
    <dbReference type="NCBI Taxonomy" id="933852"/>
    <lineage>
        <taxon>Eukaryota</taxon>
        <taxon>Fungi</taxon>
        <taxon>Dikarya</taxon>
        <taxon>Basidiomycota</taxon>
        <taxon>Agaricomycotina</taxon>
        <taxon>Agaricomycetes</taxon>
        <taxon>Sebacinales</taxon>
        <taxon>Serendipitaceae</taxon>
        <taxon>Serendipita</taxon>
    </lineage>
</organism>
<evidence type="ECO:0000256" key="2">
    <source>
        <dbReference type="ARBA" id="ARBA00022898"/>
    </source>
</evidence>
<evidence type="ECO:0000313" key="6">
    <source>
        <dbReference type="Proteomes" id="UP000054097"/>
    </source>
</evidence>
<dbReference type="GO" id="GO:0005737">
    <property type="term" value="C:cytoplasm"/>
    <property type="evidence" value="ECO:0007669"/>
    <property type="project" value="TreeGrafter"/>
</dbReference>
<evidence type="ECO:0000256" key="4">
    <source>
        <dbReference type="RuleBase" id="RU362118"/>
    </source>
</evidence>
<evidence type="ECO:0000313" key="5">
    <source>
        <dbReference type="EMBL" id="KIM22541.1"/>
    </source>
</evidence>
<dbReference type="EMBL" id="KN824354">
    <property type="protein sequence ID" value="KIM22541.1"/>
    <property type="molecule type" value="Genomic_DNA"/>
</dbReference>
<dbReference type="Proteomes" id="UP000054097">
    <property type="component" value="Unassembled WGS sequence"/>
</dbReference>
<dbReference type="OrthoDB" id="3512640at2759"/>
<dbReference type="GO" id="GO:0030170">
    <property type="term" value="F:pyridoxal phosphate binding"/>
    <property type="evidence" value="ECO:0007669"/>
    <property type="project" value="InterPro"/>
</dbReference>
<accession>A0A0C3ATD2</accession>
<dbReference type="AlphaFoldDB" id="A0A0C3ATD2"/>
<dbReference type="PANTHER" id="PTHR11808">
    <property type="entry name" value="TRANS-SULFURATION ENZYME FAMILY MEMBER"/>
    <property type="match status" value="1"/>
</dbReference>